<dbReference type="EMBL" id="CP065720">
    <property type="protein sequence ID" value="QPT17550.1"/>
    <property type="molecule type" value="Genomic_DNA"/>
</dbReference>
<name>A0ABX6XU41_9GAMM</name>
<evidence type="ECO:0000313" key="5">
    <source>
        <dbReference type="EMBL" id="QPT17550.1"/>
    </source>
</evidence>
<dbReference type="InterPro" id="IPR006558">
    <property type="entry name" value="LamG-like"/>
</dbReference>
<feature type="chain" id="PRO_5045658952" description="LamG-like jellyroll fold domain-containing protein" evidence="3">
    <location>
        <begin position="20"/>
        <end position="1461"/>
    </location>
</feature>
<dbReference type="SMART" id="SM00560">
    <property type="entry name" value="LamGL"/>
    <property type="match status" value="1"/>
</dbReference>
<dbReference type="InterPro" id="IPR055729">
    <property type="entry name" value="DUF7305"/>
</dbReference>
<accession>A0ABX6XU41</accession>
<dbReference type="Pfam" id="PF13385">
    <property type="entry name" value="Laminin_G_3"/>
    <property type="match status" value="1"/>
</dbReference>
<dbReference type="InterPro" id="IPR046524">
    <property type="entry name" value="DUF6701"/>
</dbReference>
<dbReference type="Pfam" id="PF20419">
    <property type="entry name" value="DUF6701"/>
    <property type="match status" value="1"/>
</dbReference>
<feature type="domain" description="LamG-like jellyroll fold" evidence="4">
    <location>
        <begin position="356"/>
        <end position="486"/>
    </location>
</feature>
<dbReference type="RefSeq" id="WP_180981627.1">
    <property type="nucleotide sequence ID" value="NZ_CP065720.1"/>
</dbReference>
<dbReference type="Pfam" id="PF23981">
    <property type="entry name" value="DUF7305"/>
    <property type="match status" value="1"/>
</dbReference>
<evidence type="ECO:0000313" key="6">
    <source>
        <dbReference type="Proteomes" id="UP000595058"/>
    </source>
</evidence>
<evidence type="ECO:0000256" key="3">
    <source>
        <dbReference type="SAM" id="SignalP"/>
    </source>
</evidence>
<dbReference type="InterPro" id="IPR013320">
    <property type="entry name" value="ConA-like_dom_sf"/>
</dbReference>
<keyword evidence="6" id="KW-1185">Reference proteome</keyword>
<gene>
    <name evidence="5" type="ORF">I6G34_19410</name>
</gene>
<sequence length="1461" mass="155310">MRDVLLVCFALVCSGLAWSADVGICSENFPDGLQSYNRGQISFDGFAQLQGSPDGVLHAGAIYRHRLWSLFAPTCTTKQCQASGTNGPLQSAGSFPSFVGQKDVLVLPNREEQLDADSRNRYGVWDIKKRARLAVRSGGQNFYIEEVRMADDAILELSAGDYWIGSLNTGKASQIQVVGNGRVRLFVRDSASFGERSLLNSPANESTGASSKLFFYGYKNVGFGTNSTISGYLYSEQNVTLGDTSSLYGAVTAANISLGSNATVVYMAPTGSCAKPTELRLSWLLDEGSWTGALGEVKDASGNGLAGRSVNGAMTDFAEPALREEGNLGTCGYGRFRSAAQQYVQTPHNDLLTLQDSFTIGLWVKPRSLPPTDLMSILSKDENYEFHLNPDGTVNWWWRTTGPTSTVHFNSNKALKVGEWSHVLIRYTPGDQRIFINGAEAGRAKFSGTPVANTDPLQLGWDQLAGRYFNGELDELRIYDGALSDSEVAALAVERHACSRRLQCFGDTFDDALSNDWVASSRGRTAFTPAVYGERLRLTSNATNVATATALQRLFPAQGNFIQVEFDYYAYNGTGADGIAVILSDATQTPQPGGFGGSLGYAQLNDNANKVSGFAGGWLGIALDEYGNFSTRGEGREGGRTDRIPDSVSVRGAGNGLVGYRYLAGTESSLRPGVDDASSKSAAPGHRYRITVDARNEGQALVTVERKTDSGFEVLPNLNKYNVMAAGNGQPAMPDRFFLSFTGSTGASTNIHEIDNLNVCATEIQSIGQQIHHFDLRYVSPSLTCNPQEVTVTACLNADCSQVYSDPVTAALTAEGAVWKGGNQLSFSGGTAKAMVQVTRPGDATIGVGGSTPPALSFGETTCSTVGCKLVGVESGFIVDVPTLIANRPQSNVWLRAVKADPRDPQKCVAGFGDGTKSIGFNVTYDSPSTGSRAVSINETPISTTPTGSATGFTPLTLKFDAEAKAPLTVSYSDAGRMNLNVRYAPTEGDERGLVMLGADQFVSKPYGIHIETDIDKRAPNKRCNGATIDECREVFIAAGEPFPVRFRAVGWGGSDSEPRTALSLVDNITTPNFALSAASGAFKLEQTLMAPAGGDPGALSARSYNHALGEVTTVAAQSISEVGIFQLTASPNQGVSYLGESVDGGVSNLIGRFIPARLGVAAVASLTPSCGAFSYQGQPIDFAPGFEPQVTVTGYSSAGSVTNNYDRGPFWRLGSPTREAYRSVVGKKSLDDRLITQGASSEVMEGMDDGDGARMYRWSGEQLIYEPGAAPSPDDLPFVAVVEQTLTAAGLTDLDGACYSTAGFGCQSYNYEFTQSPGSEIRLGRLSLGNAHGSELQGLDLPITIETWQALGTTSGFRPENDQCTVSVTVGEPSLQAFSGDLSQGETLAKVSMLLGGNGVIGLSAPGQGNQGNVKVALPLMPEWLKYDWVGGGRESATGLASFGIYRGSPPLIFRREVYR</sequence>
<proteinExistence type="predicted"/>
<keyword evidence="2" id="KW-1015">Disulfide bond</keyword>
<dbReference type="PANTHER" id="PTHR42535:SF2">
    <property type="entry name" value="CHROMOSOME UNDETERMINED SCAFFOLD_146, WHOLE GENOME SHOTGUN SEQUENCE"/>
    <property type="match status" value="1"/>
</dbReference>
<evidence type="ECO:0000256" key="1">
    <source>
        <dbReference type="ARBA" id="ARBA00022729"/>
    </source>
</evidence>
<dbReference type="Proteomes" id="UP000595058">
    <property type="component" value="Chromosome"/>
</dbReference>
<dbReference type="Gene3D" id="2.60.120.200">
    <property type="match status" value="2"/>
</dbReference>
<dbReference type="SUPFAM" id="SSF49899">
    <property type="entry name" value="Concanavalin A-like lectins/glucanases"/>
    <property type="match status" value="2"/>
</dbReference>
<feature type="signal peptide" evidence="3">
    <location>
        <begin position="1"/>
        <end position="19"/>
    </location>
</feature>
<evidence type="ECO:0000256" key="2">
    <source>
        <dbReference type="ARBA" id="ARBA00023157"/>
    </source>
</evidence>
<keyword evidence="1 3" id="KW-0732">Signal</keyword>
<reference evidence="5 6" key="1">
    <citation type="submission" date="2020-12" db="EMBL/GenBank/DDBJ databases">
        <title>FDA dAtabase for Regulatory Grade micrObial Sequences (FDA-ARGOS): Supporting development and validation of Infectious Disease Dx tests.</title>
        <authorList>
            <person name="Sproer C."/>
            <person name="Gronow S."/>
            <person name="Severitt S."/>
            <person name="Schroder I."/>
            <person name="Tallon L."/>
            <person name="Sadzewicz L."/>
            <person name="Zhao X."/>
            <person name="Boylan J."/>
            <person name="Ott S."/>
            <person name="Bowen H."/>
            <person name="Vavikolanu K."/>
            <person name="Mehta A."/>
            <person name="Aluvathingal J."/>
            <person name="Nadendla S."/>
            <person name="Lowell S."/>
            <person name="Myers T."/>
            <person name="Yan Y."/>
            <person name="Sichtig H."/>
        </authorList>
    </citation>
    <scope>NUCLEOTIDE SEQUENCE [LARGE SCALE GENOMIC DNA]</scope>
    <source>
        <strain evidence="5 6">FDAARGOS_877</strain>
    </source>
</reference>
<organism evidence="5 6">
    <name type="scientific">Stutzerimonas frequens</name>
    <dbReference type="NCBI Taxonomy" id="2968969"/>
    <lineage>
        <taxon>Bacteria</taxon>
        <taxon>Pseudomonadati</taxon>
        <taxon>Pseudomonadota</taxon>
        <taxon>Gammaproteobacteria</taxon>
        <taxon>Pseudomonadales</taxon>
        <taxon>Pseudomonadaceae</taxon>
        <taxon>Stutzerimonas</taxon>
    </lineage>
</organism>
<evidence type="ECO:0000259" key="4">
    <source>
        <dbReference type="SMART" id="SM00560"/>
    </source>
</evidence>
<dbReference type="PANTHER" id="PTHR42535">
    <property type="entry name" value="OOKINETE PROTEIN, PUTATIVE-RELATED"/>
    <property type="match status" value="1"/>
</dbReference>
<protein>
    <recommendedName>
        <fullName evidence="4">LamG-like jellyroll fold domain-containing protein</fullName>
    </recommendedName>
</protein>
<dbReference type="GeneID" id="75215510"/>